<dbReference type="GO" id="GO:0033499">
    <property type="term" value="P:galactose catabolic process via UDP-galactose, Leloir pathway"/>
    <property type="evidence" value="ECO:0007669"/>
    <property type="project" value="TreeGrafter"/>
</dbReference>
<keyword evidence="8 10" id="KW-0413">Isomerase</keyword>
<evidence type="ECO:0000256" key="2">
    <source>
        <dbReference type="ARBA" id="ARBA00001911"/>
    </source>
</evidence>
<dbReference type="Pfam" id="PF01370">
    <property type="entry name" value="Epimerase"/>
    <property type="match status" value="1"/>
</dbReference>
<dbReference type="Gene3D" id="3.90.25.10">
    <property type="entry name" value="UDP-galactose 4-epimerase, domain 1"/>
    <property type="match status" value="1"/>
</dbReference>
<comment type="pathway">
    <text evidence="3 10">Carbohydrate metabolism; galactose metabolism.</text>
</comment>
<comment type="caution">
    <text evidence="12">The sequence shown here is derived from an EMBL/GenBank/DDBJ whole genome shotgun (WGS) entry which is preliminary data.</text>
</comment>
<evidence type="ECO:0000259" key="11">
    <source>
        <dbReference type="Pfam" id="PF01370"/>
    </source>
</evidence>
<dbReference type="SUPFAM" id="SSF51735">
    <property type="entry name" value="NAD(P)-binding Rossmann-fold domains"/>
    <property type="match status" value="1"/>
</dbReference>
<keyword evidence="13" id="KW-1185">Reference proteome</keyword>
<dbReference type="Proteomes" id="UP001143330">
    <property type="component" value="Unassembled WGS sequence"/>
</dbReference>
<protein>
    <recommendedName>
        <fullName evidence="6 10">UDP-glucose 4-epimerase</fullName>
        <ecNumber evidence="5 10">5.1.3.2</ecNumber>
    </recommendedName>
</protein>
<evidence type="ECO:0000256" key="4">
    <source>
        <dbReference type="ARBA" id="ARBA00007637"/>
    </source>
</evidence>
<comment type="catalytic activity">
    <reaction evidence="1 10">
        <text>UDP-alpha-D-glucose = UDP-alpha-D-galactose</text>
        <dbReference type="Rhea" id="RHEA:22168"/>
        <dbReference type="ChEBI" id="CHEBI:58885"/>
        <dbReference type="ChEBI" id="CHEBI:66914"/>
        <dbReference type="EC" id="5.1.3.2"/>
    </reaction>
</comment>
<dbReference type="InterPro" id="IPR036291">
    <property type="entry name" value="NAD(P)-bd_dom_sf"/>
</dbReference>
<comment type="subunit">
    <text evidence="10">Homodimer.</text>
</comment>
<reference evidence="12" key="1">
    <citation type="journal article" date="2014" name="Int. J. Syst. Evol. Microbiol.">
        <title>Complete genome sequence of Corynebacterium casei LMG S-19264T (=DSM 44701T), isolated from a smear-ripened cheese.</title>
        <authorList>
            <consortium name="US DOE Joint Genome Institute (JGI-PGF)"/>
            <person name="Walter F."/>
            <person name="Albersmeier A."/>
            <person name="Kalinowski J."/>
            <person name="Ruckert C."/>
        </authorList>
    </citation>
    <scope>NUCLEOTIDE SEQUENCE</scope>
    <source>
        <strain evidence="12">VKM B-2789</strain>
    </source>
</reference>
<sequence>MVVGGAGYIGAHTCKALAQAGFLPVTFDNLSTGHRDFVRWGPLVEGDIHDTAAVAAAVREHGIVAAIHFAGSAYVGESMVNPAKYYENNVAGSLSLLNGLREAGCDKLVFSSTCAVYGQPAHMPIDESVPTVPVNPYGQSKRMVEHMLADFGMAYGLKSVVLRYFNACGADAAGDLGELRDPETHIIPRALMTLQGYIDDFAVFGADFPTPDGTAVRDYIHVVDLADAHVLALQRLLRGEPGGTFNLGTGEGYSIKQVLSVIEDVTGLKLPEVVGGRRAGDPAILVANAARARDELGFETRHSDLRQIIETAWRWHLRAHPRRNAPIDALSADAAGRRVRR</sequence>
<dbReference type="EC" id="5.1.3.2" evidence="5 10"/>
<evidence type="ECO:0000256" key="3">
    <source>
        <dbReference type="ARBA" id="ARBA00004947"/>
    </source>
</evidence>
<evidence type="ECO:0000256" key="6">
    <source>
        <dbReference type="ARBA" id="ARBA00018569"/>
    </source>
</evidence>
<evidence type="ECO:0000256" key="8">
    <source>
        <dbReference type="ARBA" id="ARBA00023235"/>
    </source>
</evidence>
<organism evidence="12 13">
    <name type="scientific">Ancylobacter defluvii</name>
    <dbReference type="NCBI Taxonomy" id="1282440"/>
    <lineage>
        <taxon>Bacteria</taxon>
        <taxon>Pseudomonadati</taxon>
        <taxon>Pseudomonadota</taxon>
        <taxon>Alphaproteobacteria</taxon>
        <taxon>Hyphomicrobiales</taxon>
        <taxon>Xanthobacteraceae</taxon>
        <taxon>Ancylobacter</taxon>
    </lineage>
</organism>
<evidence type="ECO:0000256" key="10">
    <source>
        <dbReference type="RuleBase" id="RU366046"/>
    </source>
</evidence>
<dbReference type="AlphaFoldDB" id="A0A9W6JZF0"/>
<dbReference type="GO" id="GO:0003978">
    <property type="term" value="F:UDP-glucose 4-epimerase activity"/>
    <property type="evidence" value="ECO:0007669"/>
    <property type="project" value="UniProtKB-UniRule"/>
</dbReference>
<dbReference type="PANTHER" id="PTHR43725">
    <property type="entry name" value="UDP-GLUCOSE 4-EPIMERASE"/>
    <property type="match status" value="1"/>
</dbReference>
<dbReference type="InterPro" id="IPR005886">
    <property type="entry name" value="UDP_G4E"/>
</dbReference>
<evidence type="ECO:0000256" key="5">
    <source>
        <dbReference type="ARBA" id="ARBA00013189"/>
    </source>
</evidence>
<dbReference type="PANTHER" id="PTHR43725:SF53">
    <property type="entry name" value="UDP-ARABINOSE 4-EPIMERASE 1"/>
    <property type="match status" value="1"/>
</dbReference>
<dbReference type="InterPro" id="IPR001509">
    <property type="entry name" value="Epimerase_deHydtase"/>
</dbReference>
<reference evidence="12" key="2">
    <citation type="submission" date="2023-01" db="EMBL/GenBank/DDBJ databases">
        <authorList>
            <person name="Sun Q."/>
            <person name="Evtushenko L."/>
        </authorList>
    </citation>
    <scope>NUCLEOTIDE SEQUENCE</scope>
    <source>
        <strain evidence="12">VKM B-2789</strain>
    </source>
</reference>
<keyword evidence="7 10" id="KW-0520">NAD</keyword>
<dbReference type="Gene3D" id="3.40.50.720">
    <property type="entry name" value="NAD(P)-binding Rossmann-like Domain"/>
    <property type="match status" value="1"/>
</dbReference>
<evidence type="ECO:0000256" key="1">
    <source>
        <dbReference type="ARBA" id="ARBA00000083"/>
    </source>
</evidence>
<comment type="cofactor">
    <cofactor evidence="2 10">
        <name>NAD(+)</name>
        <dbReference type="ChEBI" id="CHEBI:57540"/>
    </cofactor>
</comment>
<evidence type="ECO:0000256" key="9">
    <source>
        <dbReference type="ARBA" id="ARBA00023277"/>
    </source>
</evidence>
<evidence type="ECO:0000313" key="12">
    <source>
        <dbReference type="EMBL" id="GLK85169.1"/>
    </source>
</evidence>
<proteinExistence type="inferred from homology"/>
<accession>A0A9W6JZF0</accession>
<name>A0A9W6JZF0_9HYPH</name>
<dbReference type="EMBL" id="BSFM01000014">
    <property type="protein sequence ID" value="GLK85169.1"/>
    <property type="molecule type" value="Genomic_DNA"/>
</dbReference>
<comment type="similarity">
    <text evidence="4 10">Belongs to the NAD(P)-dependent epimerase/dehydratase family.</text>
</comment>
<keyword evidence="9 10" id="KW-0119">Carbohydrate metabolism</keyword>
<evidence type="ECO:0000313" key="13">
    <source>
        <dbReference type="Proteomes" id="UP001143330"/>
    </source>
</evidence>
<dbReference type="NCBIfam" id="TIGR01179">
    <property type="entry name" value="galE"/>
    <property type="match status" value="1"/>
</dbReference>
<feature type="domain" description="NAD-dependent epimerase/dehydratase" evidence="11">
    <location>
        <begin position="1"/>
        <end position="248"/>
    </location>
</feature>
<gene>
    <name evidence="12" type="primary">exoB</name>
    <name evidence="12" type="ORF">GCM10017653_32390</name>
</gene>
<evidence type="ECO:0000256" key="7">
    <source>
        <dbReference type="ARBA" id="ARBA00023027"/>
    </source>
</evidence>
<dbReference type="CDD" id="cd05247">
    <property type="entry name" value="UDP_G4E_1_SDR_e"/>
    <property type="match status" value="1"/>
</dbReference>